<comment type="caution">
    <text evidence="3">The sequence shown here is derived from an EMBL/GenBank/DDBJ whole genome shotgun (WGS) entry which is preliminary data.</text>
</comment>
<proteinExistence type="predicted"/>
<evidence type="ECO:0000259" key="2">
    <source>
        <dbReference type="Pfam" id="PF16013"/>
    </source>
</evidence>
<organism evidence="3 4">
    <name type="scientific">Inquilinus ginsengisoli</name>
    <dbReference type="NCBI Taxonomy" id="363840"/>
    <lineage>
        <taxon>Bacteria</taxon>
        <taxon>Pseudomonadati</taxon>
        <taxon>Pseudomonadota</taxon>
        <taxon>Alphaproteobacteria</taxon>
        <taxon>Rhodospirillales</taxon>
        <taxon>Rhodospirillaceae</taxon>
        <taxon>Inquilinus</taxon>
    </lineage>
</organism>
<dbReference type="PANTHER" id="PTHR21115:SF0">
    <property type="entry name" value="GH06117P-RELATED"/>
    <property type="match status" value="1"/>
</dbReference>
<evidence type="ECO:0000313" key="3">
    <source>
        <dbReference type="EMBL" id="MDR6292052.1"/>
    </source>
</evidence>
<gene>
    <name evidence="3" type="ORF">E9232_004590</name>
</gene>
<feature type="compositionally biased region" description="Polar residues" evidence="1">
    <location>
        <begin position="18"/>
        <end position="27"/>
    </location>
</feature>
<keyword evidence="4" id="KW-1185">Reference proteome</keyword>
<dbReference type="InterPro" id="IPR031962">
    <property type="entry name" value="DUF4781"/>
</dbReference>
<dbReference type="PANTHER" id="PTHR21115">
    <property type="entry name" value="GH06117P-RELATED"/>
    <property type="match status" value="1"/>
</dbReference>
<name>A0ABU1JTW9_9PROT</name>
<dbReference type="Proteomes" id="UP001262410">
    <property type="component" value="Unassembled WGS sequence"/>
</dbReference>
<dbReference type="CDD" id="cd20739">
    <property type="entry name" value="PoNe_DUF637"/>
    <property type="match status" value="1"/>
</dbReference>
<dbReference type="EMBL" id="JAVDPW010000008">
    <property type="protein sequence ID" value="MDR6292052.1"/>
    <property type="molecule type" value="Genomic_DNA"/>
</dbReference>
<sequence>MPEPIRGPQRLQPYRPLTGTSARTADFQSAVAKARTGQPVLPPAAAPLPAAAPAATPAADTAPVVPVVSDDRRRSIDDWVEHHSDANGGFLGFGQTPSHEHVREALKGHSTELRGLTPDEQRYLVDRMLDRWSDGKGGGLGEAGHLAGSLGDSPQLRGVVGERFALRAAALMQQPAGNGSGDDPHSKALALALGTLQATSGDLNETTSTLAALRQTVVSLGPENAARFMQALQSRGGADGIQAMARQRVLTAMNDGPPSPAVSATVQAAFAEATPFDIDKRDGLRQEMAQALAREWFPDDPAQRDAETRRLDGILGTHQGQVLLFGNGNDGKIGLDGRVGALATIRADRSITADTLKRTEDPWTNPAIVGLQAQDNAKQYLTGRGDAAQTLQGTDLDNTVGYAMGFPPAVPKGMSPEEAQAKVAQGQLSYYADGPGKDPVGTVANQIRTIGGANAQVTVLPIQYSSNASGPVQLPLFRVQTASGDKFVDNTGRSYQDFEDWKAHNELPPGDVTYPTDGHLTLKPDGTVDLSHGNTPKTIDTTWEEVKSVFDGAALVGGIIAGGILIVGSGGTATPVLVGIGVAAGGWGVYQTGSELIDRSQHGQSINPFTDGDARMLWLGLAANGTGIAAFASAGALTRLAGAGARLSPAAARVIGTTQAVANTANAGAFVDMGIHLAVNWGSMTPEQRAQGLLTMGFWGATIGVGARATGSPGEMFNPAALTRRLTAAYEPPVARTSELEGDRVSIVQDPKTGAITIKAGQQATDADIALHRDVARMMAQDRGLQGLIRGWMDEPKPGTLAYSVKYEGIKLDRKIADLQRRLDDPNLTAQQKDALRGDIQTTRAYLDQQNEALGRMVTDSTQADIEAPSTGQARAEEVQPGLGDAIDNSPYAGQGYYFRTTGPETVPEIVRTDAYDSSHPRLGLVKGDDGVYRIQEVTEGHLPTYAPAIAGGAAPKISLPTGLTPEQQTQLTSALAARDTAVSERDAATDTSVKNAKGQEVVAQSAEIGELGGMAYVAQQYPGARLEYGGPGSGSRPGDFDQVYRQTLPDGKIRFIVVEAKGGGSPLGTKLVNGQVETQGTAEYFAAIADNMRTNLTGQAKTTGKELLNTYRYGKTPDGKPAEVVYLTVRTPIGHDPSSGAATAPAATAKQFDLGTR</sequence>
<reference evidence="3 4" key="1">
    <citation type="submission" date="2023-07" db="EMBL/GenBank/DDBJ databases">
        <title>Sorghum-associated microbial communities from plants grown in Nebraska, USA.</title>
        <authorList>
            <person name="Schachtman D."/>
        </authorList>
    </citation>
    <scope>NUCLEOTIDE SEQUENCE [LARGE SCALE GENOMIC DNA]</scope>
    <source>
        <strain evidence="3 4">584</strain>
    </source>
</reference>
<protein>
    <recommendedName>
        <fullName evidence="2">DUF4781 domain-containing protein</fullName>
    </recommendedName>
</protein>
<accession>A0ABU1JTW9</accession>
<dbReference type="Pfam" id="PF16013">
    <property type="entry name" value="DUF4781"/>
    <property type="match status" value="1"/>
</dbReference>
<dbReference type="InterPro" id="IPR049762">
    <property type="entry name" value="PoNe_dom"/>
</dbReference>
<feature type="domain" description="DUF4781" evidence="2">
    <location>
        <begin position="486"/>
        <end position="665"/>
    </location>
</feature>
<evidence type="ECO:0000256" key="1">
    <source>
        <dbReference type="SAM" id="MobiDB-lite"/>
    </source>
</evidence>
<dbReference type="RefSeq" id="WP_309797804.1">
    <property type="nucleotide sequence ID" value="NZ_JAVDPW010000008.1"/>
</dbReference>
<feature type="region of interest" description="Disordered" evidence="1">
    <location>
        <begin position="1136"/>
        <end position="1158"/>
    </location>
</feature>
<evidence type="ECO:0000313" key="4">
    <source>
        <dbReference type="Proteomes" id="UP001262410"/>
    </source>
</evidence>
<feature type="region of interest" description="Disordered" evidence="1">
    <location>
        <begin position="1"/>
        <end position="62"/>
    </location>
</feature>
<feature type="compositionally biased region" description="Low complexity" evidence="1">
    <location>
        <begin position="47"/>
        <end position="62"/>
    </location>
</feature>